<organism evidence="1 2">
    <name type="scientific">Polypedilum vanderplanki</name>
    <name type="common">Sleeping chironomid midge</name>
    <dbReference type="NCBI Taxonomy" id="319348"/>
    <lineage>
        <taxon>Eukaryota</taxon>
        <taxon>Metazoa</taxon>
        <taxon>Ecdysozoa</taxon>
        <taxon>Arthropoda</taxon>
        <taxon>Hexapoda</taxon>
        <taxon>Insecta</taxon>
        <taxon>Pterygota</taxon>
        <taxon>Neoptera</taxon>
        <taxon>Endopterygota</taxon>
        <taxon>Diptera</taxon>
        <taxon>Nematocera</taxon>
        <taxon>Chironomoidea</taxon>
        <taxon>Chironomidae</taxon>
        <taxon>Chironominae</taxon>
        <taxon>Polypedilum</taxon>
        <taxon>Polypedilum</taxon>
    </lineage>
</organism>
<name>A0A9J6CQF9_POLVA</name>
<protein>
    <submittedName>
        <fullName evidence="1">Uncharacterized protein</fullName>
    </submittedName>
</protein>
<reference evidence="1" key="1">
    <citation type="submission" date="2021-03" db="EMBL/GenBank/DDBJ databases">
        <title>Chromosome level genome of the anhydrobiotic midge Polypedilum vanderplanki.</title>
        <authorList>
            <person name="Yoshida Y."/>
            <person name="Kikawada T."/>
            <person name="Gusev O."/>
        </authorList>
    </citation>
    <scope>NUCLEOTIDE SEQUENCE</scope>
    <source>
        <strain evidence="1">NIAS01</strain>
        <tissue evidence="1">Whole body or cell culture</tissue>
    </source>
</reference>
<comment type="caution">
    <text evidence="1">The sequence shown here is derived from an EMBL/GenBank/DDBJ whole genome shotgun (WGS) entry which is preliminary data.</text>
</comment>
<dbReference type="EMBL" id="JADBJN010000001">
    <property type="protein sequence ID" value="KAG5684562.1"/>
    <property type="molecule type" value="Genomic_DNA"/>
</dbReference>
<evidence type="ECO:0000313" key="1">
    <source>
        <dbReference type="EMBL" id="KAG5684562.1"/>
    </source>
</evidence>
<sequence length="220" mass="24883">MNDDEEFKSTPTYSHITFCSNVDQQKCLSGKDLPTQNCETKVYEKLVNLKPVCVKTIKTKTDNSSFIYNRSCQSLTCYNCVGDGRSSNCENGYNMKVVNCALKAPHNNIKYKAVCSKLFIQYDDNLNHKRMVRDCITIEGSVTKYCNSMKTAGGRLIECEVCEKNYCNGNDIDKSTDRLIKGDDMPNKIDNRKDEGGKSSGSVIKFKFVVLLMLTFLIFL</sequence>
<keyword evidence="2" id="KW-1185">Reference proteome</keyword>
<gene>
    <name evidence="1" type="ORF">PVAND_013787</name>
</gene>
<dbReference type="AlphaFoldDB" id="A0A9J6CQF9"/>
<accession>A0A9J6CQF9</accession>
<dbReference type="Proteomes" id="UP001107558">
    <property type="component" value="Chromosome 1"/>
</dbReference>
<proteinExistence type="predicted"/>
<evidence type="ECO:0000313" key="2">
    <source>
        <dbReference type="Proteomes" id="UP001107558"/>
    </source>
</evidence>